<name>A0A0N1H246_9EURO</name>
<dbReference type="Gene3D" id="1.20.870.10">
    <property type="entry name" value="Son of sevenless (SoS) protein Chain: S domain 1"/>
    <property type="match status" value="1"/>
</dbReference>
<dbReference type="CDD" id="cd11883">
    <property type="entry name" value="SH3_Sdc25"/>
    <property type="match status" value="1"/>
</dbReference>
<keyword evidence="8 10" id="KW-0344">Guanine-nucleotide releasing factor</keyword>
<evidence type="ECO:0000256" key="3">
    <source>
        <dbReference type="ARBA" id="ARBA00009666"/>
    </source>
</evidence>
<dbReference type="OrthoDB" id="546434at2759"/>
<feature type="domain" description="N-terminal Ras-GEF" evidence="15">
    <location>
        <begin position="794"/>
        <end position="928"/>
    </location>
</feature>
<dbReference type="InterPro" id="IPR036028">
    <property type="entry name" value="SH3-like_dom_sf"/>
</dbReference>
<feature type="compositionally biased region" description="Polar residues" evidence="12">
    <location>
        <begin position="285"/>
        <end position="301"/>
    </location>
</feature>
<dbReference type="InterPro" id="IPR001895">
    <property type="entry name" value="RASGEF_cat_dom"/>
</dbReference>
<evidence type="ECO:0000313" key="17">
    <source>
        <dbReference type="Proteomes" id="UP000038010"/>
    </source>
</evidence>
<dbReference type="PANTHER" id="PTHR23113:SF368">
    <property type="entry name" value="CELL DIVISION CONTROL PROTEIN 25"/>
    <property type="match status" value="1"/>
</dbReference>
<dbReference type="Pfam" id="PF00018">
    <property type="entry name" value="SH3_1"/>
    <property type="match status" value="1"/>
</dbReference>
<dbReference type="SUPFAM" id="SSF48366">
    <property type="entry name" value="Ras GEF"/>
    <property type="match status" value="1"/>
</dbReference>
<dbReference type="RefSeq" id="XP_017998598.1">
    <property type="nucleotide sequence ID" value="XM_018144284.1"/>
</dbReference>
<dbReference type="AlphaFoldDB" id="A0A0N1H246"/>
<dbReference type="InterPro" id="IPR023578">
    <property type="entry name" value="Ras_GEF_dom_sf"/>
</dbReference>
<dbReference type="InterPro" id="IPR056685">
    <property type="entry name" value="DUF7783"/>
</dbReference>
<evidence type="ECO:0000256" key="4">
    <source>
        <dbReference type="ARBA" id="ARBA00011446"/>
    </source>
</evidence>
<dbReference type="PROSITE" id="PS50009">
    <property type="entry name" value="RASGEF_CAT"/>
    <property type="match status" value="1"/>
</dbReference>
<dbReference type="PROSITE" id="PS50002">
    <property type="entry name" value="SH3"/>
    <property type="match status" value="1"/>
</dbReference>
<evidence type="ECO:0000256" key="1">
    <source>
        <dbReference type="ARBA" id="ARBA00002654"/>
    </source>
</evidence>
<feature type="region of interest" description="Disordered" evidence="12">
    <location>
        <begin position="1"/>
        <end position="54"/>
    </location>
</feature>
<dbReference type="InterPro" id="IPR036964">
    <property type="entry name" value="RASGEF_cat_dom_sf"/>
</dbReference>
<feature type="region of interest" description="Disordered" evidence="12">
    <location>
        <begin position="153"/>
        <end position="187"/>
    </location>
</feature>
<dbReference type="PROSITE" id="PS50212">
    <property type="entry name" value="RASGEF_NTER"/>
    <property type="match status" value="1"/>
</dbReference>
<dbReference type="Pfam" id="PF00617">
    <property type="entry name" value="RasGEF"/>
    <property type="match status" value="1"/>
</dbReference>
<keyword evidence="16" id="KW-0131">Cell cycle</keyword>
<reference evidence="16 17" key="1">
    <citation type="submission" date="2015-06" db="EMBL/GenBank/DDBJ databases">
        <title>Draft genome of the ant-associated black yeast Phialophora attae CBS 131958.</title>
        <authorList>
            <person name="Moreno L.F."/>
            <person name="Stielow B.J."/>
            <person name="de Hoog S."/>
            <person name="Vicente V.A."/>
            <person name="Weiss V.A."/>
            <person name="de Vries M."/>
            <person name="Cruz L.M."/>
            <person name="Souza E.M."/>
        </authorList>
    </citation>
    <scope>NUCLEOTIDE SEQUENCE [LARGE SCALE GENOMIC DNA]</scope>
    <source>
        <strain evidence="16 17">CBS 131958</strain>
    </source>
</reference>
<evidence type="ECO:0000256" key="6">
    <source>
        <dbReference type="ARBA" id="ARBA00018978"/>
    </source>
</evidence>
<dbReference type="GO" id="GO:0051301">
    <property type="term" value="P:cell division"/>
    <property type="evidence" value="ECO:0007669"/>
    <property type="project" value="UniProtKB-KW"/>
</dbReference>
<feature type="compositionally biased region" description="Acidic residues" evidence="12">
    <location>
        <begin position="162"/>
        <end position="183"/>
    </location>
</feature>
<proteinExistence type="inferred from homology"/>
<keyword evidence="7 11" id="KW-0728">SH3 domain</keyword>
<dbReference type="Gene3D" id="1.10.840.10">
    <property type="entry name" value="Ras guanine-nucleotide exchange factors catalytic domain"/>
    <property type="match status" value="1"/>
</dbReference>
<feature type="compositionally biased region" description="Polar residues" evidence="12">
    <location>
        <begin position="30"/>
        <end position="40"/>
    </location>
</feature>
<dbReference type="VEuPathDB" id="FungiDB:AB675_4166"/>
<dbReference type="CDD" id="cd06224">
    <property type="entry name" value="REM"/>
    <property type="match status" value="1"/>
</dbReference>
<feature type="domain" description="Ras-GEF" evidence="14">
    <location>
        <begin position="965"/>
        <end position="1202"/>
    </location>
</feature>
<dbReference type="SMART" id="SM00229">
    <property type="entry name" value="RasGEFN"/>
    <property type="match status" value="1"/>
</dbReference>
<keyword evidence="16" id="KW-0132">Cell division</keyword>
<dbReference type="FunFam" id="2.30.30.40:FF:000072">
    <property type="entry name" value="Unconventional Myosin IB"/>
    <property type="match status" value="1"/>
</dbReference>
<dbReference type="Pfam" id="PF25008">
    <property type="entry name" value="DUF7784"/>
    <property type="match status" value="1"/>
</dbReference>
<keyword evidence="17" id="KW-1185">Reference proteome</keyword>
<dbReference type="Pfam" id="PF25006">
    <property type="entry name" value="DUF7783"/>
    <property type="match status" value="1"/>
</dbReference>
<dbReference type="Pfam" id="PF23518">
    <property type="entry name" value="WW_2"/>
    <property type="match status" value="1"/>
</dbReference>
<dbReference type="InterPro" id="IPR019804">
    <property type="entry name" value="Ras_G-nucl-exch_fac_CS"/>
</dbReference>
<feature type="region of interest" description="Disordered" evidence="12">
    <location>
        <begin position="222"/>
        <end position="332"/>
    </location>
</feature>
<comment type="subunit">
    <text evidence="4">Component of the ESCRT-0 complex composed of HSE1 and VPS27.</text>
</comment>
<organism evidence="16 17">
    <name type="scientific">Cyphellophora attinorum</name>
    <dbReference type="NCBI Taxonomy" id="1664694"/>
    <lineage>
        <taxon>Eukaryota</taxon>
        <taxon>Fungi</taxon>
        <taxon>Dikarya</taxon>
        <taxon>Ascomycota</taxon>
        <taxon>Pezizomycotina</taxon>
        <taxon>Eurotiomycetes</taxon>
        <taxon>Chaetothyriomycetidae</taxon>
        <taxon>Chaetothyriales</taxon>
        <taxon>Cyphellophoraceae</taxon>
        <taxon>Cyphellophora</taxon>
    </lineage>
</organism>
<evidence type="ECO:0000256" key="11">
    <source>
        <dbReference type="PROSITE-ProRule" id="PRU00192"/>
    </source>
</evidence>
<evidence type="ECO:0000256" key="2">
    <source>
        <dbReference type="ARBA" id="ARBA00004125"/>
    </source>
</evidence>
<dbReference type="GeneID" id="28736164"/>
<dbReference type="STRING" id="1664694.A0A0N1H246"/>
<dbReference type="InterPro" id="IPR056686">
    <property type="entry name" value="DUF7784"/>
</dbReference>
<dbReference type="InterPro" id="IPR057827">
    <property type="entry name" value="WW_fungi"/>
</dbReference>
<evidence type="ECO:0000256" key="10">
    <source>
        <dbReference type="PROSITE-ProRule" id="PRU00168"/>
    </source>
</evidence>
<dbReference type="CDD" id="cd00201">
    <property type="entry name" value="WW"/>
    <property type="match status" value="1"/>
</dbReference>
<dbReference type="InterPro" id="IPR008937">
    <property type="entry name" value="Ras-like_GEF"/>
</dbReference>
<dbReference type="PANTHER" id="PTHR23113">
    <property type="entry name" value="GUANINE NUCLEOTIDE EXCHANGE FACTOR"/>
    <property type="match status" value="1"/>
</dbReference>
<dbReference type="Pfam" id="PF00618">
    <property type="entry name" value="RasGEF_N"/>
    <property type="match status" value="1"/>
</dbReference>
<dbReference type="PROSITE" id="PS00720">
    <property type="entry name" value="RASGEF"/>
    <property type="match status" value="1"/>
</dbReference>
<dbReference type="GO" id="GO:0005085">
    <property type="term" value="F:guanyl-nucleotide exchange factor activity"/>
    <property type="evidence" value="ECO:0007669"/>
    <property type="project" value="UniProtKB-KW"/>
</dbReference>
<feature type="region of interest" description="Disordered" evidence="12">
    <location>
        <begin position="714"/>
        <end position="743"/>
    </location>
</feature>
<evidence type="ECO:0000256" key="8">
    <source>
        <dbReference type="ARBA" id="ARBA00022658"/>
    </source>
</evidence>
<dbReference type="InterPro" id="IPR001202">
    <property type="entry name" value="WW_dom"/>
</dbReference>
<dbReference type="GO" id="GO:0007265">
    <property type="term" value="P:Ras protein signal transduction"/>
    <property type="evidence" value="ECO:0007669"/>
    <property type="project" value="TreeGrafter"/>
</dbReference>
<evidence type="ECO:0000256" key="5">
    <source>
        <dbReference type="ARBA" id="ARBA00017923"/>
    </source>
</evidence>
<evidence type="ECO:0000313" key="16">
    <source>
        <dbReference type="EMBL" id="KPI38635.1"/>
    </source>
</evidence>
<comment type="caution">
    <text evidence="16">The sequence shown here is derived from an EMBL/GenBank/DDBJ whole genome shotgun (WGS) entry which is preliminary data.</text>
</comment>
<keyword evidence="9" id="KW-0967">Endosome</keyword>
<evidence type="ECO:0000256" key="12">
    <source>
        <dbReference type="SAM" id="MobiDB-lite"/>
    </source>
</evidence>
<dbReference type="PRINTS" id="PR00452">
    <property type="entry name" value="SH3DOMAIN"/>
</dbReference>
<comment type="subcellular location">
    <subcellularLocation>
        <location evidence="2">Endosome membrane</location>
        <topology evidence="2">Peripheral membrane protein</topology>
        <orientation evidence="2">Cytoplasmic side</orientation>
    </subcellularLocation>
</comment>
<comment type="function">
    <text evidence="1">Component of the ESCRT-0 complex which is the sorting receptor for ubiquitinated cargo proteins at the multivesicular body (MVB).</text>
</comment>
<feature type="domain" description="SH3" evidence="13">
    <location>
        <begin position="83"/>
        <end position="142"/>
    </location>
</feature>
<dbReference type="GO" id="GO:0010008">
    <property type="term" value="C:endosome membrane"/>
    <property type="evidence" value="ECO:0007669"/>
    <property type="project" value="UniProtKB-SubCell"/>
</dbReference>
<dbReference type="SMART" id="SM00147">
    <property type="entry name" value="RasGEF"/>
    <property type="match status" value="1"/>
</dbReference>
<dbReference type="Gene3D" id="2.30.30.40">
    <property type="entry name" value="SH3 Domains"/>
    <property type="match status" value="1"/>
</dbReference>
<evidence type="ECO:0000259" key="15">
    <source>
        <dbReference type="PROSITE" id="PS50212"/>
    </source>
</evidence>
<dbReference type="Proteomes" id="UP000038010">
    <property type="component" value="Unassembled WGS sequence"/>
</dbReference>
<dbReference type="SUPFAM" id="SSF50044">
    <property type="entry name" value="SH3-domain"/>
    <property type="match status" value="1"/>
</dbReference>
<dbReference type="CDD" id="cd00155">
    <property type="entry name" value="RasGEF"/>
    <property type="match status" value="1"/>
</dbReference>
<dbReference type="SMART" id="SM00326">
    <property type="entry name" value="SH3"/>
    <property type="match status" value="1"/>
</dbReference>
<gene>
    <name evidence="16" type="ORF">AB675_4166</name>
</gene>
<dbReference type="InterPro" id="IPR000651">
    <property type="entry name" value="Ras-like_Gua-exchang_fac_N"/>
</dbReference>
<protein>
    <recommendedName>
        <fullName evidence="5">Class E vacuolar protein-sorting machinery protein HSE1</fullName>
    </recommendedName>
    <alternativeName>
        <fullName evidence="6">Class E vacuolar protein-sorting machinery protein hse1</fullName>
    </alternativeName>
</protein>
<sequence length="1219" mass="136475">MATASRRVAPPASGQRQSFKQGFSAAFQYTEPSRNSQHASSHGPHHRTASQSSVPQLFDQVSPRRRAAQLTGMNGYNASPDLPPPLYVRALYDYDADDQTSLSFRQGEIIQVLTQLESGWWDGVINDVRGWFPSNYCTELSPEDLDAGFTRFEDSEQSAESGTEEEYEEGEDSEHDTTDDSDLPIEGTGDYNQEEAAFWVPQATPDGRLFYFNTLTGVSTMELPLETPTGPNETGPRDRNNFYIPDQTRPPAEMMAGGYERREDDYDASASDADGEHSFRGQSRKAANSISTTTSMASTKVDSVAGRRLHNRVAHDKNSMRSFSNPMSGHRDTAGAKFATPRYFSDDGFGPTITWDVLVENMQSSVEAYRQAIHERERAEFVRRAEDISDHLRLLLAAGSGTTDNHSGNPSIISTNKALYPHFREMMSKFSKLVLSSHMAAADWFGQDNFAKCLQEAEGVLHGVYGYVEVARQQRGEELPRLQPGFVAGSKIGGNWRDNNIDHQDSVEGTSFIDESTDLYPRPSNVLDVRLLRQLDDNRRHVAASVRRLEEHLQPVDKTVTPSRQAMIGDKICLAAGNVLHNFQQWVGLVESIDMSPLGSAFKNPSLADFGTQKQKVYDSIGELIVACQTVTAPLPDEWSDIRGDTLETRLKDVKTVCKQIETHVSNVGYALQLLLPSNANPMAGVKKDHRLTDGGETFQNHNLRAEPSHAANMRPALGDMGQSHSFSPGQPEPPKVRRPASKDKAARFFGQVPTPLMTQPARPELQSPQEEPPAPWFLELEHLGEITYDQKAETTQVKAGTLVGLVEQLTRHDRPDTTFNTTFLLTYRSFTTAAELFELLVQRFNIQPPPGLTREEYTVWEDQKQKPTRFRVVNTLKTWLEQYWVESHDDDSKALLARMAAFTTSSIGGGAKIPGATQISTIIDQREKGQEITSAKRMVLTITGNAPPSILPKNMKKLKLLDVDPLEFARQLTMIESKLYGKIKPVECLDKTWTKTRTENGPNPSPNVKALILHSNQLTNWVAEMILQHGDVRKRVMVIKHFVGVADKCRSLNNFSSMTAIISALGTSPILRLARTWAQVHAKTMTVLESLRDLITSTKNFAQYREALHIANPPCIPFMGVYLTDLVFIEDGIPSVIKNTELINFAKRSKTADVIREIQQYQNVPYALKEVHELQTWILQQKDTARDVADMYDRSLEVEPREREEEKIARLLSESGFL</sequence>
<dbReference type="GO" id="GO:0005886">
    <property type="term" value="C:plasma membrane"/>
    <property type="evidence" value="ECO:0007669"/>
    <property type="project" value="TreeGrafter"/>
</dbReference>
<dbReference type="EMBL" id="LFJN01000018">
    <property type="protein sequence ID" value="KPI38635.1"/>
    <property type="molecule type" value="Genomic_DNA"/>
</dbReference>
<evidence type="ECO:0000259" key="14">
    <source>
        <dbReference type="PROSITE" id="PS50009"/>
    </source>
</evidence>
<evidence type="ECO:0000256" key="7">
    <source>
        <dbReference type="ARBA" id="ARBA00022443"/>
    </source>
</evidence>
<evidence type="ECO:0000256" key="9">
    <source>
        <dbReference type="ARBA" id="ARBA00022753"/>
    </source>
</evidence>
<dbReference type="InterPro" id="IPR001452">
    <property type="entry name" value="SH3_domain"/>
</dbReference>
<evidence type="ECO:0000259" key="13">
    <source>
        <dbReference type="PROSITE" id="PS50002"/>
    </source>
</evidence>
<accession>A0A0N1H246</accession>
<comment type="similarity">
    <text evidence="3">Belongs to the STAM family.</text>
</comment>